<keyword evidence="2" id="KW-1185">Reference proteome</keyword>
<dbReference type="KEGG" id="hds:HSR122_1487"/>
<dbReference type="AlphaFoldDB" id="A0A897N3A7"/>
<proteinExistence type="predicted"/>
<protein>
    <submittedName>
        <fullName evidence="1">Uncharacterized protein</fullName>
    </submittedName>
</protein>
<reference evidence="1 2" key="1">
    <citation type="submission" date="2020-11" db="EMBL/GenBank/DDBJ databases">
        <title>Carbohydrate-dependent, anaerobic sulfur respiration: A novel catabolism in halophilic archaea.</title>
        <authorList>
            <person name="Sorokin D.Y."/>
            <person name="Messina E."/>
            <person name="Smedile F."/>
            <person name="La Cono V."/>
            <person name="Hallsworth J.E."/>
            <person name="Yakimov M.M."/>
        </authorList>
    </citation>
    <scope>NUCLEOTIDE SEQUENCE [LARGE SCALE GENOMIC DNA]</scope>
    <source>
        <strain evidence="1 2">HSR12-2</strain>
    </source>
</reference>
<organism evidence="1 2">
    <name type="scientific">Halapricum desulfuricans</name>
    <dbReference type="NCBI Taxonomy" id="2841257"/>
    <lineage>
        <taxon>Archaea</taxon>
        <taxon>Methanobacteriati</taxon>
        <taxon>Methanobacteriota</taxon>
        <taxon>Stenosarchaea group</taxon>
        <taxon>Halobacteria</taxon>
        <taxon>Halobacteriales</taxon>
        <taxon>Haloarculaceae</taxon>
        <taxon>Halapricum</taxon>
    </lineage>
</organism>
<sequence length="174" mass="17758">MRKQLLGTIAVVALLGLTLLGASGGAVAETYEPVNSTDMPINETVTPDSETESLQVIAENVTNETASVTVYEIDNGTETQVGTGTLNTTSTTTDVYEYSQINTSLEYRVLVEGDGADMIDVAKVQVVSAGGGGSGDLLGSVSMPALPGDSTTILGLALALIGGGGLAYGRYYGN</sequence>
<dbReference type="EMBL" id="CP064788">
    <property type="protein sequence ID" value="QSG08880.1"/>
    <property type="molecule type" value="Genomic_DNA"/>
</dbReference>
<dbReference type="RefSeq" id="WP_229112093.1">
    <property type="nucleotide sequence ID" value="NZ_CP064788.1"/>
</dbReference>
<dbReference type="GeneID" id="68852118"/>
<evidence type="ECO:0000313" key="1">
    <source>
        <dbReference type="EMBL" id="QSG08880.1"/>
    </source>
</evidence>
<accession>A0A897N3A7</accession>
<gene>
    <name evidence="1" type="ORF">HSR122_1487</name>
</gene>
<name>A0A897N3A7_9EURY</name>
<evidence type="ECO:0000313" key="2">
    <source>
        <dbReference type="Proteomes" id="UP000662973"/>
    </source>
</evidence>
<dbReference type="Proteomes" id="UP000662973">
    <property type="component" value="Chromosome"/>
</dbReference>